<dbReference type="InterPro" id="IPR010493">
    <property type="entry name" value="Ser_AcTrfase_N"/>
</dbReference>
<gene>
    <name evidence="2" type="ORF">RD792_003857</name>
</gene>
<dbReference type="PANTHER" id="PTHR42811">
    <property type="entry name" value="SERINE ACETYLTRANSFERASE"/>
    <property type="match status" value="1"/>
</dbReference>
<organism evidence="2 3">
    <name type="scientific">Penstemon davidsonii</name>
    <dbReference type="NCBI Taxonomy" id="160366"/>
    <lineage>
        <taxon>Eukaryota</taxon>
        <taxon>Viridiplantae</taxon>
        <taxon>Streptophyta</taxon>
        <taxon>Embryophyta</taxon>
        <taxon>Tracheophyta</taxon>
        <taxon>Spermatophyta</taxon>
        <taxon>Magnoliopsida</taxon>
        <taxon>eudicotyledons</taxon>
        <taxon>Gunneridae</taxon>
        <taxon>Pentapetalae</taxon>
        <taxon>asterids</taxon>
        <taxon>lamiids</taxon>
        <taxon>Lamiales</taxon>
        <taxon>Plantaginaceae</taxon>
        <taxon>Cheloneae</taxon>
        <taxon>Penstemon</taxon>
    </lineage>
</organism>
<feature type="domain" description="Serine acetyltransferase N-terminal" evidence="1">
    <location>
        <begin position="25"/>
        <end position="120"/>
    </location>
</feature>
<name>A0ABR0DFU8_9LAMI</name>
<protein>
    <recommendedName>
        <fullName evidence="1">Serine acetyltransferase N-terminal domain-containing protein</fullName>
    </recommendedName>
</protein>
<keyword evidence="3" id="KW-1185">Reference proteome</keyword>
<dbReference type="InterPro" id="IPR042122">
    <property type="entry name" value="Ser_AcTrfase_N_sf"/>
</dbReference>
<dbReference type="Gene3D" id="1.10.3130.10">
    <property type="entry name" value="serine acetyltransferase, domain 1"/>
    <property type="match status" value="1"/>
</dbReference>
<evidence type="ECO:0000313" key="3">
    <source>
        <dbReference type="Proteomes" id="UP001291926"/>
    </source>
</evidence>
<evidence type="ECO:0000313" key="2">
    <source>
        <dbReference type="EMBL" id="KAK4488115.1"/>
    </source>
</evidence>
<proteinExistence type="predicted"/>
<dbReference type="EMBL" id="JAYDYQ010001088">
    <property type="protein sequence ID" value="KAK4488115.1"/>
    <property type="molecule type" value="Genomic_DNA"/>
</dbReference>
<accession>A0ABR0DFU8</accession>
<sequence>MENQTTAMQTTRVDDSAENQGEEFLWSVMRTEAGRDAESEPALASFLDSAITSQSSLHHALSFQLANKLCSQTLLSSILYEYSSHLFRKPDPTRRHCRRLITRHEETRPLLHFLLSVHFVSQGLLGNPGLLFFRLCFGFWSRNGKILVQV</sequence>
<dbReference type="SMART" id="SM00971">
    <property type="entry name" value="SATase_N"/>
    <property type="match status" value="1"/>
</dbReference>
<comment type="caution">
    <text evidence="2">The sequence shown here is derived from an EMBL/GenBank/DDBJ whole genome shotgun (WGS) entry which is preliminary data.</text>
</comment>
<dbReference type="Proteomes" id="UP001291926">
    <property type="component" value="Unassembled WGS sequence"/>
</dbReference>
<dbReference type="Pfam" id="PF06426">
    <property type="entry name" value="SATase_N"/>
    <property type="match status" value="1"/>
</dbReference>
<evidence type="ECO:0000259" key="1">
    <source>
        <dbReference type="SMART" id="SM00971"/>
    </source>
</evidence>
<reference evidence="2 3" key="1">
    <citation type="journal article" date="2023" name="bioRxiv">
        <title>Genome report: Whole genome sequence and annotation of Penstemon davidsonii.</title>
        <authorList>
            <person name="Ostevik K.L."/>
            <person name="Alabady M."/>
            <person name="Zhang M."/>
            <person name="Rausher M.D."/>
        </authorList>
    </citation>
    <scope>NUCLEOTIDE SEQUENCE [LARGE SCALE GENOMIC DNA]</scope>
    <source>
        <strain evidence="2">DNT005</strain>
        <tissue evidence="2">Whole leaf</tissue>
    </source>
</reference>